<organism evidence="2 3">
    <name type="scientific">Kocuria oceani</name>
    <dbReference type="NCBI Taxonomy" id="988827"/>
    <lineage>
        <taxon>Bacteria</taxon>
        <taxon>Bacillati</taxon>
        <taxon>Actinomycetota</taxon>
        <taxon>Actinomycetes</taxon>
        <taxon>Micrococcales</taxon>
        <taxon>Micrococcaceae</taxon>
        <taxon>Kocuria</taxon>
    </lineage>
</organism>
<feature type="compositionally biased region" description="Basic and acidic residues" evidence="1">
    <location>
        <begin position="295"/>
        <end position="304"/>
    </location>
</feature>
<dbReference type="Proteomes" id="UP001595797">
    <property type="component" value="Unassembled WGS sequence"/>
</dbReference>
<reference evidence="3" key="1">
    <citation type="journal article" date="2019" name="Int. J. Syst. Evol. Microbiol.">
        <title>The Global Catalogue of Microorganisms (GCM) 10K type strain sequencing project: providing services to taxonomists for standard genome sequencing and annotation.</title>
        <authorList>
            <consortium name="The Broad Institute Genomics Platform"/>
            <consortium name="The Broad Institute Genome Sequencing Center for Infectious Disease"/>
            <person name="Wu L."/>
            <person name="Ma J."/>
        </authorList>
    </citation>
    <scope>NUCLEOTIDE SEQUENCE [LARGE SCALE GENOMIC DNA]</scope>
    <source>
        <strain evidence="3">CGMCC 4.6946</strain>
    </source>
</reference>
<evidence type="ECO:0000313" key="2">
    <source>
        <dbReference type="EMBL" id="MFC4903463.1"/>
    </source>
</evidence>
<feature type="region of interest" description="Disordered" evidence="1">
    <location>
        <begin position="220"/>
        <end position="317"/>
    </location>
</feature>
<sequence>MAGRYLSDDPALALEHAQAAGRRGGRIAAVREATGIAAYEAGDYALALKELRTFRRMTGAEIHLPLMVDCERALGRTDKAVELATSEAAASLETSERVELAIVLAGMRRDQGDAQGAVDALSIPQLDKNRGFSYSPRLFRAYAEALRGVDRAREALTWDRQAVVAEAALGLGQFAEPEILDFDDENETEQAPSDGVALAEPENAAEDATVAGTAAAAVPEVAQAGLREEPAGGTGDSTIDSTEYESDDVLDEGAEEGADEESEGAAEGDLDPDDDFEGGSEHDLDPDDDEELLDPEDHGAAPDDRSDDGEERGAEDV</sequence>
<evidence type="ECO:0000313" key="3">
    <source>
        <dbReference type="Proteomes" id="UP001595797"/>
    </source>
</evidence>
<keyword evidence="3" id="KW-1185">Reference proteome</keyword>
<dbReference type="RefSeq" id="WP_277550226.1">
    <property type="nucleotide sequence ID" value="NZ_JARAMH010000003.1"/>
</dbReference>
<comment type="caution">
    <text evidence="2">The sequence shown here is derived from an EMBL/GenBank/DDBJ whole genome shotgun (WGS) entry which is preliminary data.</text>
</comment>
<evidence type="ECO:0008006" key="4">
    <source>
        <dbReference type="Google" id="ProtNLM"/>
    </source>
</evidence>
<feature type="compositionally biased region" description="Acidic residues" evidence="1">
    <location>
        <begin position="242"/>
        <end position="294"/>
    </location>
</feature>
<gene>
    <name evidence="2" type="ORF">ACFPCS_07780</name>
</gene>
<name>A0ABV9TIU5_9MICC</name>
<protein>
    <recommendedName>
        <fullName evidence="4">TPR-repeat-containing protein</fullName>
    </recommendedName>
</protein>
<accession>A0ABV9TIU5</accession>
<proteinExistence type="predicted"/>
<dbReference type="EMBL" id="JBHSIW010000008">
    <property type="protein sequence ID" value="MFC4903463.1"/>
    <property type="molecule type" value="Genomic_DNA"/>
</dbReference>
<evidence type="ECO:0000256" key="1">
    <source>
        <dbReference type="SAM" id="MobiDB-lite"/>
    </source>
</evidence>